<protein>
    <submittedName>
        <fullName evidence="2">Uncharacterized protein</fullName>
    </submittedName>
</protein>
<proteinExistence type="predicted"/>
<feature type="compositionally biased region" description="Low complexity" evidence="1">
    <location>
        <begin position="116"/>
        <end position="136"/>
    </location>
</feature>
<organism evidence="2 3">
    <name type="scientific">Saccharopolyspora spinosa</name>
    <dbReference type="NCBI Taxonomy" id="60894"/>
    <lineage>
        <taxon>Bacteria</taxon>
        <taxon>Bacillati</taxon>
        <taxon>Actinomycetota</taxon>
        <taxon>Actinomycetes</taxon>
        <taxon>Pseudonocardiales</taxon>
        <taxon>Pseudonocardiaceae</taxon>
        <taxon>Saccharopolyspora</taxon>
    </lineage>
</organism>
<comment type="caution">
    <text evidence="2">The sequence shown here is derived from an EMBL/GenBank/DDBJ whole genome shotgun (WGS) entry which is preliminary data.</text>
</comment>
<sequence>MRQDRSRRVPVGVLHVQETTVTATNSRQLACGPSCVASVNRVLPRRRCVACAVRATSGVAAGTWPYQRREAGRLFCSSAGEPASPPPPVGAIRDPRRWRIHRAPAPFGRDRRGGRRSAPGRSAPSGAVGSAGISARPDLPTSGSETLAAVEVRASSVPWPG</sequence>
<dbReference type="Proteomes" id="UP000233786">
    <property type="component" value="Unassembled WGS sequence"/>
</dbReference>
<dbReference type="AlphaFoldDB" id="A0A2N3XU63"/>
<dbReference type="EMBL" id="PJNB01000001">
    <property type="protein sequence ID" value="PKW14195.1"/>
    <property type="molecule type" value="Genomic_DNA"/>
</dbReference>
<feature type="region of interest" description="Disordered" evidence="1">
    <location>
        <begin position="77"/>
        <end position="147"/>
    </location>
</feature>
<evidence type="ECO:0000313" key="2">
    <source>
        <dbReference type="EMBL" id="PKW14195.1"/>
    </source>
</evidence>
<keyword evidence="3" id="KW-1185">Reference proteome</keyword>
<name>A0A2N3XU63_SACSN</name>
<evidence type="ECO:0000313" key="3">
    <source>
        <dbReference type="Proteomes" id="UP000233786"/>
    </source>
</evidence>
<evidence type="ECO:0000256" key="1">
    <source>
        <dbReference type="SAM" id="MobiDB-lite"/>
    </source>
</evidence>
<gene>
    <name evidence="2" type="ORF">A8926_1794</name>
</gene>
<accession>A0A2N3XU63</accession>
<reference evidence="2" key="1">
    <citation type="submission" date="2017-12" db="EMBL/GenBank/DDBJ databases">
        <title>Sequencing the genomes of 1000 Actinobacteria strains.</title>
        <authorList>
            <person name="Klenk H.-P."/>
        </authorList>
    </citation>
    <scope>NUCLEOTIDE SEQUENCE [LARGE SCALE GENOMIC DNA]</scope>
    <source>
        <strain evidence="2">DSM 44228</strain>
    </source>
</reference>